<dbReference type="Gene3D" id="1.25.40.10">
    <property type="entry name" value="Tetratricopeptide repeat domain"/>
    <property type="match status" value="3"/>
</dbReference>
<feature type="repeat" description="PPR" evidence="2">
    <location>
        <begin position="716"/>
        <end position="752"/>
    </location>
</feature>
<feature type="repeat" description="PPR" evidence="2">
    <location>
        <begin position="437"/>
        <end position="472"/>
    </location>
</feature>
<evidence type="ECO:0008006" key="5">
    <source>
        <dbReference type="Google" id="ProtNLM"/>
    </source>
</evidence>
<feature type="non-terminal residue" evidence="3">
    <location>
        <position position="1"/>
    </location>
</feature>
<organism evidence="3 4">
    <name type="scientific">Thalassiosira oceanica</name>
    <name type="common">Marine diatom</name>
    <dbReference type="NCBI Taxonomy" id="159749"/>
    <lineage>
        <taxon>Eukaryota</taxon>
        <taxon>Sar</taxon>
        <taxon>Stramenopiles</taxon>
        <taxon>Ochrophyta</taxon>
        <taxon>Bacillariophyta</taxon>
        <taxon>Coscinodiscophyceae</taxon>
        <taxon>Thalassiosirophycidae</taxon>
        <taxon>Thalassiosirales</taxon>
        <taxon>Thalassiosiraceae</taxon>
        <taxon>Thalassiosira</taxon>
    </lineage>
</organism>
<keyword evidence="4" id="KW-1185">Reference proteome</keyword>
<dbReference type="Pfam" id="PF13812">
    <property type="entry name" value="PPR_3"/>
    <property type="match status" value="1"/>
</dbReference>
<dbReference type="Proteomes" id="UP000266841">
    <property type="component" value="Unassembled WGS sequence"/>
</dbReference>
<dbReference type="PANTHER" id="PTHR47942:SF63">
    <property type="entry name" value="PENTATRICOPEPTIDE REPEAT-CONTAINING PROTEIN"/>
    <property type="match status" value="1"/>
</dbReference>
<protein>
    <recommendedName>
        <fullName evidence="5">SAP domain-containing protein</fullName>
    </recommendedName>
</protein>
<dbReference type="InterPro" id="IPR051222">
    <property type="entry name" value="PPR/CCM1_RNA-binding"/>
</dbReference>
<comment type="caution">
    <text evidence="3">The sequence shown here is derived from an EMBL/GenBank/DDBJ whole genome shotgun (WGS) entry which is preliminary data.</text>
</comment>
<dbReference type="PANTHER" id="PTHR47942">
    <property type="entry name" value="TETRATRICOPEPTIDE REPEAT (TPR)-LIKE SUPERFAMILY PROTEIN-RELATED"/>
    <property type="match status" value="1"/>
</dbReference>
<evidence type="ECO:0000313" key="4">
    <source>
        <dbReference type="Proteomes" id="UP000266841"/>
    </source>
</evidence>
<sequence length="893" mass="95433">YFFGAARALSVKRRISTYLRRLFFSRGGARRQRPTYLSSYLSQLLCDIPARPNGGWPLFLESLIVGGLAVTLDDDVTPCDDAPRCTRAAAAQQPPQQQRAGRGLVSTTLALAAAPAPRPAPSRLLSESQSVSIRAEAKESTTLEPCSGWEYALLPVLVDRFRIASGGSEYAALIGKVVMRLSNALVLALSGLADGFQTSPSLALRSPPQTSASSVKTATLAEETELVTLNGDATYEDINALAFRALQKQCKTLGLSAKGTTAALRGRLLEHFGLMRDATKVEVPTATAAEIEELCAVEGVTFCDESDPDFDFKSVLAEVMQKSSVGHWKSATRKLKTLSKKYSTPDRPVPREAYLAVLEACVANRLNGARASEPARRILEDMSTFGFDIPEDLANSCVASSLGDGPGATHDNCGGIDAALAMVAAIEAAPGGESTLSEASYGKLVSALANDGAADEALLILRSMVAEKGFTPPLGTFADVAKAAAKSRGRAEEVLQTLTIAKAAGYVLDNIASVEAGRELLASGVVAAEQMDNLALGLRLLTAAAEAEGCAPDNGDALVASSSSAAQRACTLIHKRAIFAACNDGNWKLAVKILELMPQRGLTPATSVWRNVVSACCKKEKSRKATALLLDWVTLADQGKAEKPPVSVFNTVVNTCEVCGEEELTVRVLDKMRDTLDTEGNIITFNIALKRLAKAGNVLGCEGILIGMLSEGLEPNVVSYTTTIGACAKEGSKNPAMAGMWLKRMRARGVQPNYHTYNTALAACLDGKLQSTFIASQIADEMYADAEREVSCGLEGSANFKSTLPDLYTKVVARNLMKQLRENWRSGDIDMDVAKTSTRVSFLKLVDFDKKNALDTAIECELDEDEAIEVADQDYEFSLLKELHSDDHRTAMV</sequence>
<dbReference type="PROSITE" id="PS51375">
    <property type="entry name" value="PPR"/>
    <property type="match status" value="3"/>
</dbReference>
<dbReference type="InterPro" id="IPR002885">
    <property type="entry name" value="PPR_rpt"/>
</dbReference>
<dbReference type="eggNOG" id="KOG4197">
    <property type="taxonomic scope" value="Eukaryota"/>
</dbReference>
<keyword evidence="1" id="KW-0677">Repeat</keyword>
<dbReference type="EMBL" id="AGNL01002406">
    <property type="protein sequence ID" value="EJK76254.1"/>
    <property type="molecule type" value="Genomic_DNA"/>
</dbReference>
<feature type="repeat" description="PPR" evidence="2">
    <location>
        <begin position="681"/>
        <end position="715"/>
    </location>
</feature>
<dbReference type="OMA" id="CEGILIG"/>
<dbReference type="OrthoDB" id="185373at2759"/>
<evidence type="ECO:0000313" key="3">
    <source>
        <dbReference type="EMBL" id="EJK76254.1"/>
    </source>
</evidence>
<dbReference type="AlphaFoldDB" id="K0TGX6"/>
<proteinExistence type="predicted"/>
<dbReference type="InterPro" id="IPR011990">
    <property type="entry name" value="TPR-like_helical_dom_sf"/>
</dbReference>
<gene>
    <name evidence="3" type="ORF">THAOC_01997</name>
</gene>
<reference evidence="3 4" key="1">
    <citation type="journal article" date="2012" name="Genome Biol.">
        <title>Genome and low-iron response of an oceanic diatom adapted to chronic iron limitation.</title>
        <authorList>
            <person name="Lommer M."/>
            <person name="Specht M."/>
            <person name="Roy A.S."/>
            <person name="Kraemer L."/>
            <person name="Andreson R."/>
            <person name="Gutowska M.A."/>
            <person name="Wolf J."/>
            <person name="Bergner S.V."/>
            <person name="Schilhabel M.B."/>
            <person name="Klostermeier U.C."/>
            <person name="Beiko R.G."/>
            <person name="Rosenstiel P."/>
            <person name="Hippler M."/>
            <person name="Laroche J."/>
        </authorList>
    </citation>
    <scope>NUCLEOTIDE SEQUENCE [LARGE SCALE GENOMIC DNA]</scope>
    <source>
        <strain evidence="3 4">CCMP1005</strain>
    </source>
</reference>
<name>K0TGX6_THAOC</name>
<evidence type="ECO:0000256" key="2">
    <source>
        <dbReference type="PROSITE-ProRule" id="PRU00708"/>
    </source>
</evidence>
<evidence type="ECO:0000256" key="1">
    <source>
        <dbReference type="ARBA" id="ARBA00022737"/>
    </source>
</evidence>
<accession>K0TGX6</accession>